<sequence>MRFNDQLHTILAAKPPGAGGAVTRWRQCVDILAQYDRPSRGGMSDADREAILEELEALRDKVNERQRISTVVDIGTRLRSPALVRFFGTDRPSICAAAMVRAQLPDGIWAEMIKEISPTARGVLRHREDMGPLAKRALASFGSHDLVLTTSVPAVEEQKQEAPAQAPSAGVDESQIRRLVDRIERFTSGRELAPSLADDIAEVDEEASQPVPISDPEVREFSFETDVDGVIHWVKGAARGQLIGMSISQPPPFANAGPDGHVAGAFRHRTAFRNARFTIEAGRLAGEWRMSAIPYFHQQTGRFLGYRGNARRPHLHEVTGGIPGGFYGSSMRTDSLRELIHELRTPLNAILGFAEIIDHQLFGPVSSQYRALAQDIVNDAQQLLGTFDDLDLATRIERGDLATQSGAVDPAELVLGLAARFSDHGAAGRLDISAAEHLPPLRLDRIEAERMFQHLLRIVLSVAGPGEQIRGQCWYNAGHPYHAIVFDIDRPAALRGLEETEMFDSGYGPDGEWPDAPLLGIGFSLRLVRNLARSGGGNFHIEDDHFTLVLPALVEAGESGTGG</sequence>
<evidence type="ECO:0000256" key="2">
    <source>
        <dbReference type="ARBA" id="ARBA00012438"/>
    </source>
</evidence>
<dbReference type="Pfam" id="PF00512">
    <property type="entry name" value="HisKA"/>
    <property type="match status" value="1"/>
</dbReference>
<feature type="domain" description="Signal transduction histidine kinase dimerisation/phosphoacceptor" evidence="3">
    <location>
        <begin position="331"/>
        <end position="399"/>
    </location>
</feature>
<dbReference type="Proteomes" id="UP000575068">
    <property type="component" value="Unassembled WGS sequence"/>
</dbReference>
<keyword evidence="4" id="KW-0808">Transferase</keyword>
<gene>
    <name evidence="4" type="ORF">HNQ99_002624</name>
</gene>
<dbReference type="InterPro" id="IPR003661">
    <property type="entry name" value="HisK_dim/P_dom"/>
</dbReference>
<name>A0A840HXL7_9SPHN</name>
<dbReference type="SUPFAM" id="SSF47384">
    <property type="entry name" value="Homodimeric domain of signal transducing histidine kinase"/>
    <property type="match status" value="1"/>
</dbReference>
<proteinExistence type="predicted"/>
<keyword evidence="4" id="KW-0418">Kinase</keyword>
<evidence type="ECO:0000313" key="5">
    <source>
        <dbReference type="Proteomes" id="UP000575068"/>
    </source>
</evidence>
<keyword evidence="5" id="KW-1185">Reference proteome</keyword>
<dbReference type="InterPro" id="IPR036097">
    <property type="entry name" value="HisK_dim/P_sf"/>
</dbReference>
<reference evidence="4 5" key="1">
    <citation type="submission" date="2020-08" db="EMBL/GenBank/DDBJ databases">
        <title>Genomic Encyclopedia of Type Strains, Phase IV (KMG-IV): sequencing the most valuable type-strain genomes for metagenomic binning, comparative biology and taxonomic classification.</title>
        <authorList>
            <person name="Goeker M."/>
        </authorList>
    </citation>
    <scope>NUCLEOTIDE SEQUENCE [LARGE SCALE GENOMIC DNA]</scope>
    <source>
        <strain evidence="4 5">DSM 7465</strain>
    </source>
</reference>
<dbReference type="SMART" id="SM00388">
    <property type="entry name" value="HisKA"/>
    <property type="match status" value="1"/>
</dbReference>
<organism evidence="4 5">
    <name type="scientific">Rhizorhapis suberifaciens</name>
    <name type="common">corky root of lettuce</name>
    <dbReference type="NCBI Taxonomy" id="13656"/>
    <lineage>
        <taxon>Bacteria</taxon>
        <taxon>Pseudomonadati</taxon>
        <taxon>Pseudomonadota</taxon>
        <taxon>Alphaproteobacteria</taxon>
        <taxon>Sphingomonadales</taxon>
        <taxon>Sphingomonadaceae</taxon>
        <taxon>Rhizorhapis</taxon>
    </lineage>
</organism>
<dbReference type="GO" id="GO:0000155">
    <property type="term" value="F:phosphorelay sensor kinase activity"/>
    <property type="evidence" value="ECO:0007669"/>
    <property type="project" value="InterPro"/>
</dbReference>
<dbReference type="Gene3D" id="1.10.287.130">
    <property type="match status" value="1"/>
</dbReference>
<accession>A0A840HXL7</accession>
<dbReference type="RefSeq" id="WP_184476242.1">
    <property type="nucleotide sequence ID" value="NZ_JACHOV010000010.1"/>
</dbReference>
<comment type="catalytic activity">
    <reaction evidence="1">
        <text>ATP + protein L-histidine = ADP + protein N-phospho-L-histidine.</text>
        <dbReference type="EC" id="2.7.13.3"/>
    </reaction>
</comment>
<evidence type="ECO:0000259" key="3">
    <source>
        <dbReference type="SMART" id="SM00388"/>
    </source>
</evidence>
<evidence type="ECO:0000313" key="4">
    <source>
        <dbReference type="EMBL" id="MBB4642299.1"/>
    </source>
</evidence>
<dbReference type="CDD" id="cd00082">
    <property type="entry name" value="HisKA"/>
    <property type="match status" value="1"/>
</dbReference>
<dbReference type="EMBL" id="JACHOV010000010">
    <property type="protein sequence ID" value="MBB4642299.1"/>
    <property type="molecule type" value="Genomic_DNA"/>
</dbReference>
<dbReference type="EC" id="2.7.13.3" evidence="2"/>
<dbReference type="AlphaFoldDB" id="A0A840HXL7"/>
<protein>
    <recommendedName>
        <fullName evidence="2">histidine kinase</fullName>
        <ecNumber evidence="2">2.7.13.3</ecNumber>
    </recommendedName>
</protein>
<comment type="caution">
    <text evidence="4">The sequence shown here is derived from an EMBL/GenBank/DDBJ whole genome shotgun (WGS) entry which is preliminary data.</text>
</comment>
<evidence type="ECO:0000256" key="1">
    <source>
        <dbReference type="ARBA" id="ARBA00000085"/>
    </source>
</evidence>